<accession>A0AAN8X7D8</accession>
<organism evidence="10 11">
    <name type="scientific">Halocaridina rubra</name>
    <name type="common">Hawaiian red shrimp</name>
    <dbReference type="NCBI Taxonomy" id="373956"/>
    <lineage>
        <taxon>Eukaryota</taxon>
        <taxon>Metazoa</taxon>
        <taxon>Ecdysozoa</taxon>
        <taxon>Arthropoda</taxon>
        <taxon>Crustacea</taxon>
        <taxon>Multicrustacea</taxon>
        <taxon>Malacostraca</taxon>
        <taxon>Eumalacostraca</taxon>
        <taxon>Eucarida</taxon>
        <taxon>Decapoda</taxon>
        <taxon>Pleocyemata</taxon>
        <taxon>Caridea</taxon>
        <taxon>Atyoidea</taxon>
        <taxon>Atyidae</taxon>
        <taxon>Halocaridina</taxon>
    </lineage>
</organism>
<reference evidence="10 11" key="1">
    <citation type="submission" date="2023-11" db="EMBL/GenBank/DDBJ databases">
        <title>Halocaridina rubra genome assembly.</title>
        <authorList>
            <person name="Smith C."/>
        </authorList>
    </citation>
    <scope>NUCLEOTIDE SEQUENCE [LARGE SCALE GENOMIC DNA]</scope>
    <source>
        <strain evidence="10">EP-1</strain>
        <tissue evidence="10">Whole</tissue>
    </source>
</reference>
<dbReference type="GO" id="GO:0016051">
    <property type="term" value="P:carbohydrate biosynthetic process"/>
    <property type="evidence" value="ECO:0007669"/>
    <property type="project" value="InterPro"/>
</dbReference>
<keyword evidence="9" id="KW-0119">Carbohydrate metabolism</keyword>
<name>A0AAN8X7D8_HALRR</name>
<evidence type="ECO:0000313" key="10">
    <source>
        <dbReference type="EMBL" id="KAK7079245.1"/>
    </source>
</evidence>
<evidence type="ECO:0000256" key="9">
    <source>
        <dbReference type="RuleBase" id="RU364020"/>
    </source>
</evidence>
<evidence type="ECO:0000256" key="1">
    <source>
        <dbReference type="ARBA" id="ARBA00004323"/>
    </source>
</evidence>
<evidence type="ECO:0000256" key="2">
    <source>
        <dbReference type="ARBA" id="ARBA00006339"/>
    </source>
</evidence>
<evidence type="ECO:0000256" key="8">
    <source>
        <dbReference type="ARBA" id="ARBA00023180"/>
    </source>
</evidence>
<evidence type="ECO:0000256" key="7">
    <source>
        <dbReference type="ARBA" id="ARBA00023136"/>
    </source>
</evidence>
<dbReference type="Pfam" id="PF03567">
    <property type="entry name" value="Sulfotransfer_2"/>
    <property type="match status" value="1"/>
</dbReference>
<comment type="subcellular location">
    <subcellularLocation>
        <location evidence="1 9">Golgi apparatus membrane</location>
        <topology evidence="1 9">Single-pass type II membrane protein</topology>
    </subcellularLocation>
</comment>
<dbReference type="EC" id="2.8.2.-" evidence="9"/>
<comment type="similarity">
    <text evidence="2 9">Belongs to the sulfotransferase 2 family.</text>
</comment>
<dbReference type="InterPro" id="IPR005331">
    <property type="entry name" value="Sulfotransferase"/>
</dbReference>
<keyword evidence="11" id="KW-1185">Reference proteome</keyword>
<dbReference type="PANTHER" id="PTHR12137:SF54">
    <property type="entry name" value="CARBOHYDRATE SULFOTRANSFERASE"/>
    <property type="match status" value="1"/>
</dbReference>
<keyword evidence="4 9" id="KW-0812">Transmembrane</keyword>
<dbReference type="GO" id="GO:0000139">
    <property type="term" value="C:Golgi membrane"/>
    <property type="evidence" value="ECO:0007669"/>
    <property type="project" value="UniProtKB-SubCell"/>
</dbReference>
<keyword evidence="3 9" id="KW-0808">Transferase</keyword>
<evidence type="ECO:0000256" key="3">
    <source>
        <dbReference type="ARBA" id="ARBA00022679"/>
    </source>
</evidence>
<keyword evidence="6 9" id="KW-0333">Golgi apparatus</keyword>
<evidence type="ECO:0000256" key="6">
    <source>
        <dbReference type="ARBA" id="ARBA00023034"/>
    </source>
</evidence>
<protein>
    <recommendedName>
        <fullName evidence="9">Carbohydrate sulfotransferase</fullName>
        <ecNumber evidence="9">2.8.2.-</ecNumber>
    </recommendedName>
</protein>
<dbReference type="GO" id="GO:0008146">
    <property type="term" value="F:sulfotransferase activity"/>
    <property type="evidence" value="ECO:0007669"/>
    <property type="project" value="InterPro"/>
</dbReference>
<evidence type="ECO:0000256" key="4">
    <source>
        <dbReference type="ARBA" id="ARBA00022692"/>
    </source>
</evidence>
<dbReference type="InterPro" id="IPR018011">
    <property type="entry name" value="Carb_sulfotrans_8-10"/>
</dbReference>
<gene>
    <name evidence="10" type="ORF">SK128_006072</name>
</gene>
<dbReference type="Proteomes" id="UP001381693">
    <property type="component" value="Unassembled WGS sequence"/>
</dbReference>
<dbReference type="AlphaFoldDB" id="A0AAN8X7D8"/>
<keyword evidence="9" id="KW-0735">Signal-anchor</keyword>
<dbReference type="EMBL" id="JAXCGZ010007558">
    <property type="protein sequence ID" value="KAK7079245.1"/>
    <property type="molecule type" value="Genomic_DNA"/>
</dbReference>
<proteinExistence type="inferred from homology"/>
<dbReference type="PANTHER" id="PTHR12137">
    <property type="entry name" value="CARBOHYDRATE SULFOTRANSFERASE"/>
    <property type="match status" value="1"/>
</dbReference>
<feature type="transmembrane region" description="Helical" evidence="9">
    <location>
        <begin position="12"/>
        <end position="29"/>
    </location>
</feature>
<keyword evidence="8 9" id="KW-0325">Glycoprotein</keyword>
<evidence type="ECO:0000313" key="11">
    <source>
        <dbReference type="Proteomes" id="UP001381693"/>
    </source>
</evidence>
<keyword evidence="5 9" id="KW-1133">Transmembrane helix</keyword>
<evidence type="ECO:0000256" key="5">
    <source>
        <dbReference type="ARBA" id="ARBA00022989"/>
    </source>
</evidence>
<sequence>MIEFRYFRIPICRIPFVVILLICLWVFLLREKEPNFLNVLDKDTVMRLYGEKWITAYNETKSVEAIASDITRTNSPGSEGKSLKATESRLTERRERILEICRNKTKWFSCPFHGVLKFNDYFFHDYNVTICSIAKAGSSTWRYHLRRVNNGPPFNIPIYKDAIRNAFLDRPLENVIRDINISSKIITVRHPLTRLVSAYRNKYKDGKMMPANRPRQENIKRKRQSGSYWDDRFYQFWLPALFANNKVPADIHTRIGLKEPLNPKTKYKVWVYEALYPILKPRITFIQFLRYVVKTFEDNNPDAHWRSYYMACCPCHFDYEYITQVETLSEDLEFVFNQLGLPSDPDVSMNQYRKTVEDIYRDYQYYKRVPQSLKREIYRLYKTDMDFFGYNLPKNF</sequence>
<comment type="caution">
    <text evidence="10">The sequence shown here is derived from an EMBL/GenBank/DDBJ whole genome shotgun (WGS) entry which is preliminary data.</text>
</comment>
<keyword evidence="7 9" id="KW-0472">Membrane</keyword>